<dbReference type="EMBL" id="QPMM01000001">
    <property type="protein sequence ID" value="RFS26548.1"/>
    <property type="molecule type" value="Genomic_DNA"/>
</dbReference>
<gene>
    <name evidence="1" type="ORF">DVR12_01820</name>
</gene>
<reference evidence="1 2" key="1">
    <citation type="submission" date="2018-07" db="EMBL/GenBank/DDBJ databases">
        <title>Chitinophaga K2CV101002-2 sp. nov., isolated from a monsoon evergreen broad-leaved forest soil.</title>
        <authorList>
            <person name="Lv Y."/>
        </authorList>
    </citation>
    <scope>NUCLEOTIDE SEQUENCE [LARGE SCALE GENOMIC DNA]</scope>
    <source>
        <strain evidence="1 2">GDMCC 1.1288</strain>
    </source>
</reference>
<name>A0A3E1YGQ7_9BACT</name>
<protein>
    <submittedName>
        <fullName evidence="1">Alpha-galactosidase</fullName>
    </submittedName>
</protein>
<dbReference type="RefSeq" id="WP_116973739.1">
    <property type="nucleotide sequence ID" value="NZ_QPMM01000001.1"/>
</dbReference>
<dbReference type="OrthoDB" id="1031955at2"/>
<accession>A0A3E1YGQ7</accession>
<comment type="caution">
    <text evidence="1">The sequence shown here is derived from an EMBL/GenBank/DDBJ whole genome shotgun (WGS) entry which is preliminary data.</text>
</comment>
<dbReference type="InterPro" id="IPR017853">
    <property type="entry name" value="GH"/>
</dbReference>
<proteinExistence type="predicted"/>
<dbReference type="AlphaFoldDB" id="A0A3E1YGQ7"/>
<keyword evidence="2" id="KW-1185">Reference proteome</keyword>
<dbReference type="Proteomes" id="UP000260644">
    <property type="component" value="Unassembled WGS sequence"/>
</dbReference>
<evidence type="ECO:0000313" key="1">
    <source>
        <dbReference type="EMBL" id="RFS26548.1"/>
    </source>
</evidence>
<dbReference type="SUPFAM" id="SSF51445">
    <property type="entry name" value="(Trans)glycosidases"/>
    <property type="match status" value="1"/>
</dbReference>
<sequence>MKYLWIVCLFCCAFKPTKAQQQVIKIGKTGRIVYQLNNGKYDIWSDGKLLIKNVYVSYDGLIPDTGKVKRNFKQISAERYSITHTNNGFTYTQLFEVPVNGDGFYTRLIVEGEGAKTSRIIPFATNSLLLKGDPTVVQMPFDNDAWIKYKSTKLSQADLTSAEVTAVFDEQTKGGLVIGSVEHSVWKTGIKISGSRDLSVIAGFTDSIITRDKKEHGIVTERGKRYSSPLLYILPVKDWQRGLEKYADANISTEGRFIEKWQKAKPVGWNSWGSIQTKLSLAKAKGVVDFFADSCKGFRAADGTMFIDLDSYWDNLAPGGMNGDFSQLTEFSNYCKAKGLKPGIYWAPFVDWGKYPRKVEGGANNYEEVWTKVNGQYCDMDGGRAMDPTHPATKARIAFLIGKFKAAGFEMIKIDFLGHAAIEGDTFFDKDVKTGMQAYKEGMEWLVKQLDNKMLVYAAISPNLATARYAHMRRIACDAFSNITESAYTLNGTTYGWWLNRMYDYLDADHVVLKGVGPNMNRARIVSALVTGTLVLGDDFTDFDKKDVLPLLQNKELLKLADGQNWVPVDQEANMEAANVFYKPGAVALVNYGNEPLAIDLKKYLPVKVKKIKEVFSGNEILWEANKQINIPAADAVILTW</sequence>
<dbReference type="Gene3D" id="3.20.20.70">
    <property type="entry name" value="Aldolase class I"/>
    <property type="match status" value="1"/>
</dbReference>
<organism evidence="1 2">
    <name type="scientific">Chitinophaga silvatica</name>
    <dbReference type="NCBI Taxonomy" id="2282649"/>
    <lineage>
        <taxon>Bacteria</taxon>
        <taxon>Pseudomonadati</taxon>
        <taxon>Bacteroidota</taxon>
        <taxon>Chitinophagia</taxon>
        <taxon>Chitinophagales</taxon>
        <taxon>Chitinophagaceae</taxon>
        <taxon>Chitinophaga</taxon>
    </lineage>
</organism>
<evidence type="ECO:0000313" key="2">
    <source>
        <dbReference type="Proteomes" id="UP000260644"/>
    </source>
</evidence>
<dbReference type="InterPro" id="IPR013785">
    <property type="entry name" value="Aldolase_TIM"/>
</dbReference>